<reference evidence="1" key="1">
    <citation type="submission" date="2025-08" db="UniProtKB">
        <authorList>
            <consortium name="Ensembl"/>
        </authorList>
    </citation>
    <scope>IDENTIFICATION</scope>
    <source>
        <strain evidence="1">Glennie</strain>
    </source>
</reference>
<dbReference type="AlphaFoldDB" id="A0A6I8NUT0"/>
<evidence type="ECO:0000313" key="2">
    <source>
        <dbReference type="Proteomes" id="UP000002279"/>
    </source>
</evidence>
<dbReference type="PANTHER" id="PTHR32122:SF1">
    <property type="entry name" value="TATA BOX-BINDING PROTEIN-ASSOCIATED FACTOR RNA POLYMERASE I SUBUNIT A"/>
    <property type="match status" value="1"/>
</dbReference>
<dbReference type="PANTHER" id="PTHR32122">
    <property type="entry name" value="TATA BOX-BINDING PROTEIN ASSOCIATED FACTOR RNA POLYMERASE I SUBUNIT A"/>
    <property type="match status" value="1"/>
</dbReference>
<gene>
    <name evidence="1" type="primary">TAF1A</name>
</gene>
<evidence type="ECO:0000313" key="1">
    <source>
        <dbReference type="Ensembl" id="ENSOANP00000044283.1"/>
    </source>
</evidence>
<dbReference type="GeneTree" id="ENSGT00390000011405"/>
<dbReference type="Proteomes" id="UP000002279">
    <property type="component" value="Unplaced"/>
</dbReference>
<sequence length="422" mass="49438">MDSFSEEFMKSMTGKVQGETSTKSHVGICLPTVPKQLENAVNEGQKKDFALSTNTCLNYIQEAILKHQWQKAAEFMQYYFQTLEDTTSSQRQVAPEIIWKLGSEILYHHPESSIEIFSTFADRMKNIGIRNYLKISLQHAFYLMCNGMIEDAHRNLTLAESWRYGEKSSSQEKLIKLIQAYRGLLDYYTWSKKRVTLSTLDGKHFTSDAVTQDMHSYFRLSSLNLHEIIKIPGIWDPFVKSYVEMLEFYEDNDGAQQVLTNYAYDDKFPCNPNAHVYLYEFLKRQQAPEEKLISVLKILHQIVPSHKLMLEFHTLLRKSKKEEHHKLGLEVIFGVLDYAGCTENVIAWKFLARHLKQTLKRKHLDWVEEEWNARKDWWPTFHFSYFLVKRNWKKNKTLAYKKAFVAGLLLGKGMLPLRGPPL</sequence>
<reference evidence="1" key="2">
    <citation type="submission" date="2025-09" db="UniProtKB">
        <authorList>
            <consortium name="Ensembl"/>
        </authorList>
    </citation>
    <scope>IDENTIFICATION</scope>
    <source>
        <strain evidence="1">Glennie</strain>
    </source>
</reference>
<organism evidence="1 2">
    <name type="scientific">Ornithorhynchus anatinus</name>
    <name type="common">Duckbill platypus</name>
    <dbReference type="NCBI Taxonomy" id="9258"/>
    <lineage>
        <taxon>Eukaryota</taxon>
        <taxon>Metazoa</taxon>
        <taxon>Chordata</taxon>
        <taxon>Craniata</taxon>
        <taxon>Vertebrata</taxon>
        <taxon>Euteleostomi</taxon>
        <taxon>Mammalia</taxon>
        <taxon>Monotremata</taxon>
        <taxon>Ornithorhynchidae</taxon>
        <taxon>Ornithorhynchus</taxon>
    </lineage>
</organism>
<dbReference type="GO" id="GO:0000120">
    <property type="term" value="C:RNA polymerase I transcription regulator complex"/>
    <property type="evidence" value="ECO:0007669"/>
    <property type="project" value="InterPro"/>
</dbReference>
<dbReference type="Ensembl" id="ENSOANT00000057492.1">
    <property type="protein sequence ID" value="ENSOANP00000044283.1"/>
    <property type="gene ID" value="ENSOANG00000001439.4"/>
</dbReference>
<dbReference type="InterPro" id="IPR039495">
    <property type="entry name" value="TAF1A"/>
</dbReference>
<protein>
    <submittedName>
        <fullName evidence="1">TATA-box binding protein associated factor, RNA polymerase I subunit A</fullName>
    </submittedName>
</protein>
<dbReference type="InterPro" id="IPR052669">
    <property type="entry name" value="SL1/TIF-IB_Component"/>
</dbReference>
<dbReference type="GO" id="GO:0006360">
    <property type="term" value="P:transcription by RNA polymerase I"/>
    <property type="evidence" value="ECO:0007669"/>
    <property type="project" value="InterPro"/>
</dbReference>
<name>A0A6I8NUT0_ORNAN</name>
<dbReference type="Pfam" id="PF14929">
    <property type="entry name" value="TAF1_subA"/>
    <property type="match status" value="1"/>
</dbReference>
<accession>A0A6I8NUT0</accession>
<keyword evidence="2" id="KW-1185">Reference proteome</keyword>
<proteinExistence type="predicted"/>
<dbReference type="Bgee" id="ENSOANG00000001439">
    <property type="expression patterns" value="Expressed in ovary and 7 other cell types or tissues"/>
</dbReference>